<feature type="compositionally biased region" description="Polar residues" evidence="1">
    <location>
        <begin position="301"/>
        <end position="316"/>
    </location>
</feature>
<dbReference type="EMBL" id="NBSK02000002">
    <property type="protein sequence ID" value="KAJ0220587.1"/>
    <property type="molecule type" value="Genomic_DNA"/>
</dbReference>
<dbReference type="PANTHER" id="PTHR31115">
    <property type="entry name" value="OS05G0107300 PROTEIN"/>
    <property type="match status" value="1"/>
</dbReference>
<protein>
    <submittedName>
        <fullName evidence="2">Uncharacterized protein</fullName>
    </submittedName>
</protein>
<feature type="compositionally biased region" description="Polar residues" evidence="1">
    <location>
        <begin position="22"/>
        <end position="35"/>
    </location>
</feature>
<feature type="region of interest" description="Disordered" evidence="1">
    <location>
        <begin position="271"/>
        <end position="559"/>
    </location>
</feature>
<sequence>MAGNARFESPSASSSEPGFSGTYSNGKRTTHSVSGGPNLDRSGSFREGAESRLFNSGISVSRGGNNAMIASGHFPPLSQCLSLDPIPMGDRKIDRSVELRRVMGLFIGSTNEDNSSSGVSGPSNLKPSPPVAVADDLKRFRSSVADTCITARGRASKLDEHLHKLDKYCDVVISKKPQRNELVNNDQAGGLNTKIGTQIYRNPTELVNQDRPKNVLLNKRVRTSVAETREFRSNGLRRQPVAMAKERDLLKDNNGESDILEEKIQRLPAGGEGWDKKMKRKRSVGAAFTRPMDNNGEPKRSLQNKVASDPGLQSSEVHPYRLGASNGSGNTHKVDNKLEGSSNSSRARLSPRNEQEGHAVPRDLTLTGGPNKERILTKGNNKLNTRDDSYTPCASPVTKGKASRTPRNGASSSPSTPRVSGTSETWDNVTGGNKIPSTGGPGPTRKRAMPAGSSPSMTQWGSQRPQKMSRTRRANLVSPVSNQEEKQQLSSDSCSHSDISVRLASDGTNGTLVSKQFKPKPEIVQSPQRMSESEESVGGESRLKEKEKGNGDTDANANANPIVNVNVNEGQNVAPSLPVGVKVKSVINEESSEGGVRRQGRSGRGPLIARASSSVNGEKMDNSPMIKPIQRNRPGYEKNGSNKGRPLKKLSDRKGFSRLGHLQNSGKDFTVSGKSDDDREELLAAANHARNASYLACSNPFWKKMEPIFAPVSSKDRFYLSMQLKSEQDVQGNFPQFHGRENNIVVNFPNEERNGHVKHQGSESFSGRLDSEKTSKEFIPLFQRVLSALIIEENMDELEEEEENITTVQDGFCDSAYEMDDYEPRKRARREFECDTVFGVHAQSPHSVKVSFSISGCSNSFRSPSINDSPCEDVHSEVELLAGISKDLQMESFNISSFDNKYEQMRVDDRLLLELQSIGLYPELVPNLDDKEDEAIKHEIDQLKMRLRQQNGKKKACLEKVCKGVGGSFVGRDLEQVAIDRLVELAHRKLLATRGASRGGIPKVPKQVALAFGRRTLARCRKFAKSGISCFNVPTLRDVLFAPQDHELEPTVSVATTTTTTTTNYIGFQNPHQDPRLSSDEAFAINGPISNRGKKKELLLDDVGTVIGGKRCDQRKTKPKPKQKAAGVPMSGNGFGRTLHPVQPSSVVNVERRDIRMVSQESKEMMPLHELDPLDELGVGSELGGAQDLSSLLNFDEEELQDQYTAGLDIPMDDLAELNMF</sequence>
<evidence type="ECO:0000313" key="2">
    <source>
        <dbReference type="EMBL" id="KAJ0220587.1"/>
    </source>
</evidence>
<feature type="region of interest" description="Disordered" evidence="1">
    <location>
        <begin position="1"/>
        <end position="45"/>
    </location>
</feature>
<evidence type="ECO:0000256" key="1">
    <source>
        <dbReference type="SAM" id="MobiDB-lite"/>
    </source>
</evidence>
<accession>A0A9R1WD20</accession>
<dbReference type="Proteomes" id="UP000235145">
    <property type="component" value="Unassembled WGS sequence"/>
</dbReference>
<feature type="compositionally biased region" description="Polar residues" evidence="1">
    <location>
        <begin position="405"/>
        <end position="431"/>
    </location>
</feature>
<feature type="compositionally biased region" description="Low complexity" evidence="1">
    <location>
        <begin position="490"/>
        <end position="500"/>
    </location>
</feature>
<evidence type="ECO:0000313" key="3">
    <source>
        <dbReference type="Proteomes" id="UP000235145"/>
    </source>
</evidence>
<feature type="compositionally biased region" description="Polar residues" evidence="1">
    <location>
        <begin position="453"/>
        <end position="466"/>
    </location>
</feature>
<name>A0A9R1WD20_LACSA</name>
<feature type="region of interest" description="Disordered" evidence="1">
    <location>
        <begin position="589"/>
        <end position="674"/>
    </location>
</feature>
<dbReference type="PANTHER" id="PTHR31115:SF2">
    <property type="entry name" value="OS05G0107300 PROTEIN"/>
    <property type="match status" value="1"/>
</dbReference>
<feature type="compositionally biased region" description="Polar residues" evidence="1">
    <location>
        <begin position="110"/>
        <end position="126"/>
    </location>
</feature>
<feature type="compositionally biased region" description="Basic and acidic residues" evidence="1">
    <location>
        <begin position="541"/>
        <end position="551"/>
    </location>
</feature>
<feature type="compositionally biased region" description="Basic and acidic residues" evidence="1">
    <location>
        <begin position="351"/>
        <end position="361"/>
    </location>
</feature>
<reference evidence="2 3" key="1">
    <citation type="journal article" date="2017" name="Nat. Commun.">
        <title>Genome assembly with in vitro proximity ligation data and whole-genome triplication in lettuce.</title>
        <authorList>
            <person name="Reyes-Chin-Wo S."/>
            <person name="Wang Z."/>
            <person name="Yang X."/>
            <person name="Kozik A."/>
            <person name="Arikit S."/>
            <person name="Song C."/>
            <person name="Xia L."/>
            <person name="Froenicke L."/>
            <person name="Lavelle D.O."/>
            <person name="Truco M.J."/>
            <person name="Xia R."/>
            <person name="Zhu S."/>
            <person name="Xu C."/>
            <person name="Xu H."/>
            <person name="Xu X."/>
            <person name="Cox K."/>
            <person name="Korf I."/>
            <person name="Meyers B.C."/>
            <person name="Michelmore R.W."/>
        </authorList>
    </citation>
    <scope>NUCLEOTIDE SEQUENCE [LARGE SCALE GENOMIC DNA]</scope>
    <source>
        <strain evidence="3">cv. Salinas</strain>
        <tissue evidence="2">Seedlings</tissue>
    </source>
</reference>
<dbReference type="OrthoDB" id="1915143at2759"/>
<dbReference type="AlphaFoldDB" id="A0A9R1WD20"/>
<keyword evidence="3" id="KW-1185">Reference proteome</keyword>
<feature type="region of interest" description="Disordered" evidence="1">
    <location>
        <begin position="110"/>
        <end position="131"/>
    </location>
</feature>
<gene>
    <name evidence="2" type="ORF">LSAT_V11C200088730</name>
</gene>
<feature type="compositionally biased region" description="Low complexity" evidence="1">
    <location>
        <begin position="1"/>
        <end position="21"/>
    </location>
</feature>
<organism evidence="2 3">
    <name type="scientific">Lactuca sativa</name>
    <name type="common">Garden lettuce</name>
    <dbReference type="NCBI Taxonomy" id="4236"/>
    <lineage>
        <taxon>Eukaryota</taxon>
        <taxon>Viridiplantae</taxon>
        <taxon>Streptophyta</taxon>
        <taxon>Embryophyta</taxon>
        <taxon>Tracheophyta</taxon>
        <taxon>Spermatophyta</taxon>
        <taxon>Magnoliopsida</taxon>
        <taxon>eudicotyledons</taxon>
        <taxon>Gunneridae</taxon>
        <taxon>Pentapetalae</taxon>
        <taxon>asterids</taxon>
        <taxon>campanulids</taxon>
        <taxon>Asterales</taxon>
        <taxon>Asteraceae</taxon>
        <taxon>Cichorioideae</taxon>
        <taxon>Cichorieae</taxon>
        <taxon>Lactucinae</taxon>
        <taxon>Lactuca</taxon>
    </lineage>
</organism>
<feature type="region of interest" description="Disordered" evidence="1">
    <location>
        <begin position="1110"/>
        <end position="1141"/>
    </location>
</feature>
<proteinExistence type="predicted"/>
<comment type="caution">
    <text evidence="2">The sequence shown here is derived from an EMBL/GenBank/DDBJ whole genome shotgun (WGS) entry which is preliminary data.</text>
</comment>